<keyword evidence="8 11" id="KW-1133">Transmembrane helix</keyword>
<accession>A0A9J6PDM3</accession>
<gene>
    <name evidence="13" type="primary">rseP</name>
    <name evidence="13" type="ORF">NJQ99_05300</name>
</gene>
<organism evidence="13 14">
    <name type="scientific">Futiania mangrovi</name>
    <dbReference type="NCBI Taxonomy" id="2959716"/>
    <lineage>
        <taxon>Bacteria</taxon>
        <taxon>Pseudomonadati</taxon>
        <taxon>Pseudomonadota</taxon>
        <taxon>Alphaproteobacteria</taxon>
        <taxon>Futianiales</taxon>
        <taxon>Futianiaceae</taxon>
        <taxon>Futiania</taxon>
    </lineage>
</organism>
<comment type="similarity">
    <text evidence="3 11">Belongs to the peptidase M50B family.</text>
</comment>
<dbReference type="GO" id="GO:0016020">
    <property type="term" value="C:membrane"/>
    <property type="evidence" value="ECO:0007669"/>
    <property type="project" value="UniProtKB-SubCell"/>
</dbReference>
<dbReference type="InterPro" id="IPR041489">
    <property type="entry name" value="PDZ_6"/>
</dbReference>
<dbReference type="AlphaFoldDB" id="A0A9J6PDM3"/>
<evidence type="ECO:0000256" key="9">
    <source>
        <dbReference type="ARBA" id="ARBA00023049"/>
    </source>
</evidence>
<evidence type="ECO:0000259" key="12">
    <source>
        <dbReference type="PROSITE" id="PS50106"/>
    </source>
</evidence>
<reference evidence="13" key="1">
    <citation type="submission" date="2022-06" db="EMBL/GenBank/DDBJ databases">
        <title>Isolation and Genomics of Futiania mangrovii gen. nov., sp. nov., a Rare and Metabolically-versatile member in the Class Alphaproteobacteria.</title>
        <authorList>
            <person name="Liu L."/>
            <person name="Huang W.-C."/>
            <person name="Pan J."/>
            <person name="Li J."/>
            <person name="Huang Y."/>
            <person name="Du H."/>
            <person name="Liu Y."/>
            <person name="Li M."/>
        </authorList>
    </citation>
    <scope>NUCLEOTIDE SEQUENCE</scope>
    <source>
        <strain evidence="13">FT118</strain>
    </source>
</reference>
<dbReference type="RefSeq" id="WP_269331749.1">
    <property type="nucleotide sequence ID" value="NZ_JAMZFT010000001.1"/>
</dbReference>
<feature type="transmembrane region" description="Helical" evidence="11">
    <location>
        <begin position="117"/>
        <end position="142"/>
    </location>
</feature>
<keyword evidence="4" id="KW-0645">Protease</keyword>
<comment type="caution">
    <text evidence="13">The sequence shown here is derived from an EMBL/GenBank/DDBJ whole genome shotgun (WGS) entry which is preliminary data.</text>
</comment>
<dbReference type="PANTHER" id="PTHR42837">
    <property type="entry name" value="REGULATOR OF SIGMA-E PROTEASE RSEP"/>
    <property type="match status" value="1"/>
</dbReference>
<comment type="subcellular location">
    <subcellularLocation>
        <location evidence="2">Membrane</location>
        <topology evidence="2">Multi-pass membrane protein</topology>
    </subcellularLocation>
</comment>
<keyword evidence="5 11" id="KW-0812">Transmembrane</keyword>
<evidence type="ECO:0000256" key="10">
    <source>
        <dbReference type="ARBA" id="ARBA00023136"/>
    </source>
</evidence>
<dbReference type="GO" id="GO:0004222">
    <property type="term" value="F:metalloendopeptidase activity"/>
    <property type="evidence" value="ECO:0007669"/>
    <property type="project" value="InterPro"/>
</dbReference>
<evidence type="ECO:0000256" key="8">
    <source>
        <dbReference type="ARBA" id="ARBA00022989"/>
    </source>
</evidence>
<comment type="cofactor">
    <cofactor evidence="1 11">
        <name>Zn(2+)</name>
        <dbReference type="ChEBI" id="CHEBI:29105"/>
    </cofactor>
</comment>
<evidence type="ECO:0000256" key="3">
    <source>
        <dbReference type="ARBA" id="ARBA00007931"/>
    </source>
</evidence>
<keyword evidence="14" id="KW-1185">Reference proteome</keyword>
<feature type="transmembrane region" description="Helical" evidence="11">
    <location>
        <begin position="354"/>
        <end position="372"/>
    </location>
</feature>
<evidence type="ECO:0000256" key="5">
    <source>
        <dbReference type="ARBA" id="ARBA00022692"/>
    </source>
</evidence>
<dbReference type="EMBL" id="JAMZFT010000001">
    <property type="protein sequence ID" value="MCP1335819.1"/>
    <property type="molecule type" value="Genomic_DNA"/>
</dbReference>
<keyword evidence="7 11" id="KW-0862">Zinc</keyword>
<evidence type="ECO:0000256" key="4">
    <source>
        <dbReference type="ARBA" id="ARBA00022670"/>
    </source>
</evidence>
<dbReference type="PROSITE" id="PS50106">
    <property type="entry name" value="PDZ"/>
    <property type="match status" value="1"/>
</dbReference>
<feature type="transmembrane region" description="Helical" evidence="11">
    <location>
        <begin position="7"/>
        <end position="30"/>
    </location>
</feature>
<dbReference type="Pfam" id="PF02163">
    <property type="entry name" value="Peptidase_M50"/>
    <property type="match status" value="1"/>
</dbReference>
<feature type="domain" description="PDZ" evidence="12">
    <location>
        <begin position="137"/>
        <end position="183"/>
    </location>
</feature>
<dbReference type="InterPro" id="IPR004387">
    <property type="entry name" value="Pept_M50_Zn"/>
</dbReference>
<sequence>MDFLTNLPAIGGTLGYLVPFLFVLTLVVFIHELGHFMVARWCGVKIDVFSIGFGRELFGFYDRHGTRWKFSWLLLGGYVKFHGDMSEASTPDRNNLSRMSAAERAESFHFKPLWQRAAIVAAGPFANFLLTIAIFAGIFMAVGQYVSPPRVDGIAPDSAAERAGFQVGDVILSVDGSEVETFSDVQRIVMTSGGASLAFVVERSGTQERIMATPETVRSDDGFGNTVAQPRLGIQHSASSGEGARIVRYDPLTSVWMGVEETWFIVSNTLSYVGRMIAGTEATDQLGGPIRIAKMSGDVAQIGFLALLNLAAIISASIGLINLFPVPLLDGGHLLFYAFEAVRGKPLGERAQEMGFKIGLVLVLSLMVFATWNDFVQLRVFDTISSILS</sequence>
<dbReference type="Pfam" id="PF17820">
    <property type="entry name" value="PDZ_6"/>
    <property type="match status" value="1"/>
</dbReference>
<proteinExistence type="inferred from homology"/>
<dbReference type="NCBIfam" id="TIGR00054">
    <property type="entry name" value="RIP metalloprotease RseP"/>
    <property type="match status" value="1"/>
</dbReference>
<evidence type="ECO:0000313" key="14">
    <source>
        <dbReference type="Proteomes" id="UP001055804"/>
    </source>
</evidence>
<evidence type="ECO:0000256" key="2">
    <source>
        <dbReference type="ARBA" id="ARBA00004141"/>
    </source>
</evidence>
<dbReference type="GO" id="GO:0046872">
    <property type="term" value="F:metal ion binding"/>
    <property type="evidence" value="ECO:0007669"/>
    <property type="project" value="UniProtKB-KW"/>
</dbReference>
<dbReference type="InterPro" id="IPR036034">
    <property type="entry name" value="PDZ_sf"/>
</dbReference>
<dbReference type="PANTHER" id="PTHR42837:SF2">
    <property type="entry name" value="MEMBRANE METALLOPROTEASE ARASP2, CHLOROPLASTIC-RELATED"/>
    <property type="match status" value="1"/>
</dbReference>
<keyword evidence="9 11" id="KW-0482">Metalloprotease</keyword>
<evidence type="ECO:0000256" key="7">
    <source>
        <dbReference type="ARBA" id="ARBA00022833"/>
    </source>
</evidence>
<dbReference type="CDD" id="cd23081">
    <property type="entry name" value="cpPDZ_EcRseP-like"/>
    <property type="match status" value="1"/>
</dbReference>
<dbReference type="SUPFAM" id="SSF50156">
    <property type="entry name" value="PDZ domain-like"/>
    <property type="match status" value="1"/>
</dbReference>
<evidence type="ECO:0000256" key="11">
    <source>
        <dbReference type="RuleBase" id="RU362031"/>
    </source>
</evidence>
<keyword evidence="6 11" id="KW-0378">Hydrolase</keyword>
<dbReference type="GO" id="GO:0006508">
    <property type="term" value="P:proteolysis"/>
    <property type="evidence" value="ECO:0007669"/>
    <property type="project" value="UniProtKB-KW"/>
</dbReference>
<dbReference type="Gene3D" id="2.30.42.10">
    <property type="match status" value="1"/>
</dbReference>
<dbReference type="InterPro" id="IPR008915">
    <property type="entry name" value="Peptidase_M50"/>
</dbReference>
<dbReference type="EC" id="3.4.24.-" evidence="11"/>
<dbReference type="InterPro" id="IPR001478">
    <property type="entry name" value="PDZ"/>
</dbReference>
<evidence type="ECO:0000256" key="6">
    <source>
        <dbReference type="ARBA" id="ARBA00022801"/>
    </source>
</evidence>
<protein>
    <recommendedName>
        <fullName evidence="11">Zinc metalloprotease</fullName>
        <ecNumber evidence="11">3.4.24.-</ecNumber>
    </recommendedName>
</protein>
<keyword evidence="11" id="KW-0479">Metal-binding</keyword>
<evidence type="ECO:0000256" key="1">
    <source>
        <dbReference type="ARBA" id="ARBA00001947"/>
    </source>
</evidence>
<dbReference type="Proteomes" id="UP001055804">
    <property type="component" value="Unassembled WGS sequence"/>
</dbReference>
<dbReference type="CDD" id="cd06163">
    <property type="entry name" value="S2P-M50_PDZ_RseP-like"/>
    <property type="match status" value="1"/>
</dbReference>
<keyword evidence="10 11" id="KW-0472">Membrane</keyword>
<name>A0A9J6PDM3_9PROT</name>
<feature type="transmembrane region" description="Helical" evidence="11">
    <location>
        <begin position="299"/>
        <end position="318"/>
    </location>
</feature>
<dbReference type="SMART" id="SM00228">
    <property type="entry name" value="PDZ"/>
    <property type="match status" value="1"/>
</dbReference>
<evidence type="ECO:0000313" key="13">
    <source>
        <dbReference type="EMBL" id="MCP1335819.1"/>
    </source>
</evidence>